<dbReference type="RefSeq" id="WP_128232660.1">
    <property type="nucleotide sequence ID" value="NZ_SAUY01000015.1"/>
</dbReference>
<gene>
    <name evidence="1" type="ORF">D2T29_12340</name>
</gene>
<evidence type="ECO:0008006" key="3">
    <source>
        <dbReference type="Google" id="ProtNLM"/>
    </source>
</evidence>
<evidence type="ECO:0000313" key="2">
    <source>
        <dbReference type="Proteomes" id="UP000284451"/>
    </source>
</evidence>
<reference evidence="1 2" key="2">
    <citation type="submission" date="2019-01" db="EMBL/GenBank/DDBJ databases">
        <authorList>
            <person name="Li Y."/>
        </authorList>
    </citation>
    <scope>NUCLEOTIDE SEQUENCE [LARGE SCALE GENOMIC DNA]</scope>
    <source>
        <strain evidence="1 2">07D10-4-3</strain>
    </source>
</reference>
<reference evidence="1 2" key="1">
    <citation type="submission" date="2019-01" db="EMBL/GenBank/DDBJ databases">
        <title>Sinorhodobacter populi sp. nov. isolated from the symptomatic bark tissue of Populus euramericana canker.</title>
        <authorList>
            <person name="Xu G."/>
        </authorList>
    </citation>
    <scope>NUCLEOTIDE SEQUENCE [LARGE SCALE GENOMIC DNA]</scope>
    <source>
        <strain evidence="1 2">07D10-4-3</strain>
    </source>
</reference>
<dbReference type="AlphaFoldDB" id="A0A443KCD7"/>
<comment type="caution">
    <text evidence="1">The sequence shown here is derived from an EMBL/GenBank/DDBJ whole genome shotgun (WGS) entry which is preliminary data.</text>
</comment>
<accession>A0A443KCD7</accession>
<dbReference type="Proteomes" id="UP000284451">
    <property type="component" value="Unassembled WGS sequence"/>
</dbReference>
<organism evidence="1 2">
    <name type="scientific">Paenirhodobacter populi</name>
    <dbReference type="NCBI Taxonomy" id="2306993"/>
    <lineage>
        <taxon>Bacteria</taxon>
        <taxon>Pseudomonadati</taxon>
        <taxon>Pseudomonadota</taxon>
        <taxon>Alphaproteobacteria</taxon>
        <taxon>Rhodobacterales</taxon>
        <taxon>Rhodobacter group</taxon>
        <taxon>Paenirhodobacter</taxon>
    </lineage>
</organism>
<evidence type="ECO:0000313" key="1">
    <source>
        <dbReference type="EMBL" id="RWR30454.1"/>
    </source>
</evidence>
<proteinExistence type="predicted"/>
<name>A0A443KCD7_9RHOB</name>
<sequence>MEDEESDDIGPYDRKQSDEDLWFVPPFESDEEEDPFAMPLPKAPRQSLLDHSEWRAAEALHSHAIADLRFDLGRLVERVQMMGRETVERLAHAEAASLSWWLGQRISQDRIALFLAWRISATGGDTEALQSVAWAARRLMAPPHTDGSLADRIVSHLGIGHLKDMDATGDLADLIPDGSDLDAITTACAVFHLWRTLADRPDHAREIEAAVIGARLAMANAGQHLGFVPISLAGSKPLTASGSVERKLAGWIAGIHASILSALLTLERLRQWKSGATVAIEDLNGRIPMLLIGIFSHHPMIAGPQIEEESGASQAAVQRNLKIFHDRGLIREVTGQGRFRVWTARM</sequence>
<dbReference type="EMBL" id="SAUY01000015">
    <property type="protein sequence ID" value="RWR30454.1"/>
    <property type="molecule type" value="Genomic_DNA"/>
</dbReference>
<protein>
    <recommendedName>
        <fullName evidence="3">HTH DNA binding domain-containing protein</fullName>
    </recommendedName>
</protein>